<dbReference type="Pfam" id="PF00581">
    <property type="entry name" value="Rhodanese"/>
    <property type="match status" value="1"/>
</dbReference>
<reference evidence="2 3" key="1">
    <citation type="journal article" date="2011" name="Stand. Genomic Sci.">
        <title>Complete genome sequence of Haliscomenobacter hydrossis type strain (O).</title>
        <authorList>
            <consortium name="US DOE Joint Genome Institute (JGI-PGF)"/>
            <person name="Daligault H."/>
            <person name="Lapidus A."/>
            <person name="Zeytun A."/>
            <person name="Nolan M."/>
            <person name="Lucas S."/>
            <person name="Del Rio T.G."/>
            <person name="Tice H."/>
            <person name="Cheng J.F."/>
            <person name="Tapia R."/>
            <person name="Han C."/>
            <person name="Goodwin L."/>
            <person name="Pitluck S."/>
            <person name="Liolios K."/>
            <person name="Pagani I."/>
            <person name="Ivanova N."/>
            <person name="Huntemann M."/>
            <person name="Mavromatis K."/>
            <person name="Mikhailova N."/>
            <person name="Pati A."/>
            <person name="Chen A."/>
            <person name="Palaniappan K."/>
            <person name="Land M."/>
            <person name="Hauser L."/>
            <person name="Brambilla E.M."/>
            <person name="Rohde M."/>
            <person name="Verbarg S."/>
            <person name="Goker M."/>
            <person name="Bristow J."/>
            <person name="Eisen J.A."/>
            <person name="Markowitz V."/>
            <person name="Hugenholtz P."/>
            <person name="Kyrpides N.C."/>
            <person name="Klenk H.P."/>
            <person name="Woyke T."/>
        </authorList>
    </citation>
    <scope>NUCLEOTIDE SEQUENCE [LARGE SCALE GENOMIC DNA]</scope>
    <source>
        <strain evidence="3">ATCC 27775 / DSM 1100 / LMG 10767 / O</strain>
    </source>
</reference>
<evidence type="ECO:0000259" key="1">
    <source>
        <dbReference type="PROSITE" id="PS50206"/>
    </source>
</evidence>
<organism evidence="2 3">
    <name type="scientific">Haliscomenobacter hydrossis (strain ATCC 27775 / DSM 1100 / LMG 10767 / O)</name>
    <dbReference type="NCBI Taxonomy" id="760192"/>
    <lineage>
        <taxon>Bacteria</taxon>
        <taxon>Pseudomonadati</taxon>
        <taxon>Bacteroidota</taxon>
        <taxon>Saprospiria</taxon>
        <taxon>Saprospirales</taxon>
        <taxon>Haliscomenobacteraceae</taxon>
        <taxon>Haliscomenobacter</taxon>
    </lineage>
</organism>
<dbReference type="AlphaFoldDB" id="F4KVN4"/>
<feature type="domain" description="Rhodanese" evidence="1">
    <location>
        <begin position="67"/>
        <end position="151"/>
    </location>
</feature>
<dbReference type="KEGG" id="hhy:Halhy_4655"/>
<dbReference type="CDD" id="cd00158">
    <property type="entry name" value="RHOD"/>
    <property type="match status" value="1"/>
</dbReference>
<dbReference type="SUPFAM" id="SSF52821">
    <property type="entry name" value="Rhodanese/Cell cycle control phosphatase"/>
    <property type="match status" value="1"/>
</dbReference>
<reference key="2">
    <citation type="submission" date="2011-04" db="EMBL/GenBank/DDBJ databases">
        <title>Complete sequence of chromosome of Haliscomenobacter hydrossis DSM 1100.</title>
        <authorList>
            <consortium name="US DOE Joint Genome Institute (JGI-PGF)"/>
            <person name="Lucas S."/>
            <person name="Han J."/>
            <person name="Lapidus A."/>
            <person name="Bruce D."/>
            <person name="Goodwin L."/>
            <person name="Pitluck S."/>
            <person name="Peters L."/>
            <person name="Kyrpides N."/>
            <person name="Mavromatis K."/>
            <person name="Ivanova N."/>
            <person name="Ovchinnikova G."/>
            <person name="Pagani I."/>
            <person name="Daligault H."/>
            <person name="Detter J.C."/>
            <person name="Han C."/>
            <person name="Land M."/>
            <person name="Hauser L."/>
            <person name="Markowitz V."/>
            <person name="Cheng J.-F."/>
            <person name="Hugenholtz P."/>
            <person name="Woyke T."/>
            <person name="Wu D."/>
            <person name="Verbarg S."/>
            <person name="Frueling A."/>
            <person name="Brambilla E."/>
            <person name="Klenk H.-P."/>
            <person name="Eisen J.A."/>
        </authorList>
    </citation>
    <scope>NUCLEOTIDE SEQUENCE</scope>
    <source>
        <strain>DSM 1100</strain>
    </source>
</reference>
<dbReference type="SMART" id="SM00450">
    <property type="entry name" value="RHOD"/>
    <property type="match status" value="1"/>
</dbReference>
<dbReference type="InterPro" id="IPR001763">
    <property type="entry name" value="Rhodanese-like_dom"/>
</dbReference>
<dbReference type="Gene3D" id="3.40.250.10">
    <property type="entry name" value="Rhodanese-like domain"/>
    <property type="match status" value="1"/>
</dbReference>
<proteinExistence type="predicted"/>
<dbReference type="InterPro" id="IPR050229">
    <property type="entry name" value="GlpE_sulfurtransferase"/>
</dbReference>
<dbReference type="PROSITE" id="PS50206">
    <property type="entry name" value="RHODANESE_3"/>
    <property type="match status" value="1"/>
</dbReference>
<dbReference type="NCBIfam" id="NF045521">
    <property type="entry name" value="rhoda_near_glyco"/>
    <property type="match status" value="1"/>
</dbReference>
<evidence type="ECO:0000313" key="3">
    <source>
        <dbReference type="Proteomes" id="UP000008461"/>
    </source>
</evidence>
<dbReference type="EMBL" id="CP002691">
    <property type="protein sequence ID" value="AEE52491.1"/>
    <property type="molecule type" value="Genomic_DNA"/>
</dbReference>
<name>F4KVN4_HALH1</name>
<protein>
    <submittedName>
        <fullName evidence="2">Rhodanese-like protein</fullName>
    </submittedName>
</protein>
<dbReference type="RefSeq" id="WP_013767029.1">
    <property type="nucleotide sequence ID" value="NC_015510.1"/>
</dbReference>
<dbReference type="PANTHER" id="PTHR43031">
    <property type="entry name" value="FAD-DEPENDENT OXIDOREDUCTASE"/>
    <property type="match status" value="1"/>
</dbReference>
<dbReference type="STRING" id="760192.Halhy_4655"/>
<keyword evidence="3" id="KW-1185">Reference proteome</keyword>
<dbReference type="Proteomes" id="UP000008461">
    <property type="component" value="Chromosome"/>
</dbReference>
<gene>
    <name evidence="2" type="ordered locus">Halhy_4655</name>
</gene>
<dbReference type="eggNOG" id="COG0607">
    <property type="taxonomic scope" value="Bacteria"/>
</dbReference>
<dbReference type="HOGENOM" id="CLU_089574_5_0_10"/>
<evidence type="ECO:0000313" key="2">
    <source>
        <dbReference type="EMBL" id="AEE52491.1"/>
    </source>
</evidence>
<dbReference type="InterPro" id="IPR036873">
    <property type="entry name" value="Rhodanese-like_dom_sf"/>
</dbReference>
<accession>F4KVN4</accession>
<dbReference type="PANTHER" id="PTHR43031:SF1">
    <property type="entry name" value="PYRIDINE NUCLEOTIDE-DISULPHIDE OXIDOREDUCTASE"/>
    <property type="match status" value="1"/>
</dbReference>
<sequence>MSIKSPNFTRLQGKIGFAFLMFLGLFTGLNAQVQSRSYQFVLRKLLKHTVPELSVASVAQNLPHYPVFIDSREWNEYAVSHVKGAIWVGYKDFDFSRLEKVQKNVPIVVYCSVGYRSEKIAEKLIAAGYPHAANLYGGIFEWVNCKQALVNLEGHPTDKVHAYNKMWGTWLRIKKKRKVYK</sequence>